<dbReference type="NCBIfam" id="TIGR02607">
    <property type="entry name" value="antidote_HigA"/>
    <property type="match status" value="1"/>
</dbReference>
<dbReference type="RefSeq" id="WP_029635859.1">
    <property type="nucleotide sequence ID" value="NZ_JACJTA010000030.1"/>
</dbReference>
<accession>A0ABR8GR13</accession>
<dbReference type="InterPro" id="IPR001387">
    <property type="entry name" value="Cro/C1-type_HTH"/>
</dbReference>
<name>A0ABR8GR13_9CYAN</name>
<dbReference type="PROSITE" id="PS50943">
    <property type="entry name" value="HTH_CROC1"/>
    <property type="match status" value="1"/>
</dbReference>
<evidence type="ECO:0000256" key="1">
    <source>
        <dbReference type="ARBA" id="ARBA00023125"/>
    </source>
</evidence>
<dbReference type="EMBL" id="JACJTA010000030">
    <property type="protein sequence ID" value="MBD2605895.1"/>
    <property type="molecule type" value="Genomic_DNA"/>
</dbReference>
<keyword evidence="4" id="KW-1185">Reference proteome</keyword>
<organism evidence="3 4">
    <name type="scientific">Scytonema hofmannii FACHB-248</name>
    <dbReference type="NCBI Taxonomy" id="1842502"/>
    <lineage>
        <taxon>Bacteria</taxon>
        <taxon>Bacillati</taxon>
        <taxon>Cyanobacteriota</taxon>
        <taxon>Cyanophyceae</taxon>
        <taxon>Nostocales</taxon>
        <taxon>Scytonemataceae</taxon>
        <taxon>Scytonema</taxon>
    </lineage>
</organism>
<comment type="caution">
    <text evidence="3">The sequence shown here is derived from an EMBL/GenBank/DDBJ whole genome shotgun (WGS) entry which is preliminary data.</text>
</comment>
<evidence type="ECO:0000313" key="4">
    <source>
        <dbReference type="Proteomes" id="UP000660380"/>
    </source>
</evidence>
<dbReference type="PANTHER" id="PTHR36924">
    <property type="entry name" value="ANTITOXIN HIGA-1"/>
    <property type="match status" value="1"/>
</dbReference>
<protein>
    <submittedName>
        <fullName evidence="3">HigA family addiction module antidote protein</fullName>
    </submittedName>
</protein>
<evidence type="ECO:0000313" key="3">
    <source>
        <dbReference type="EMBL" id="MBD2605895.1"/>
    </source>
</evidence>
<dbReference type="InterPro" id="IPR013430">
    <property type="entry name" value="Toxin_antidote_HigA"/>
</dbReference>
<dbReference type="Pfam" id="PF01381">
    <property type="entry name" value="HTH_3"/>
    <property type="match status" value="1"/>
</dbReference>
<proteinExistence type="predicted"/>
<dbReference type="SMART" id="SM00530">
    <property type="entry name" value="HTH_XRE"/>
    <property type="match status" value="1"/>
</dbReference>
<feature type="domain" description="HTH cro/C1-type" evidence="2">
    <location>
        <begin position="27"/>
        <end position="69"/>
    </location>
</feature>
<dbReference type="CDD" id="cd00093">
    <property type="entry name" value="HTH_XRE"/>
    <property type="match status" value="1"/>
</dbReference>
<dbReference type="SUPFAM" id="SSF47413">
    <property type="entry name" value="lambda repressor-like DNA-binding domains"/>
    <property type="match status" value="1"/>
</dbReference>
<evidence type="ECO:0000259" key="2">
    <source>
        <dbReference type="PROSITE" id="PS50943"/>
    </source>
</evidence>
<gene>
    <name evidence="3" type="ORF">H6G81_15545</name>
</gene>
<reference evidence="3 4" key="1">
    <citation type="journal article" date="2020" name="ISME J.">
        <title>Comparative genomics reveals insights into cyanobacterial evolution and habitat adaptation.</title>
        <authorList>
            <person name="Chen M.Y."/>
            <person name="Teng W.K."/>
            <person name="Zhao L."/>
            <person name="Hu C.X."/>
            <person name="Zhou Y.K."/>
            <person name="Han B.P."/>
            <person name="Song L.R."/>
            <person name="Shu W.S."/>
        </authorList>
    </citation>
    <scope>NUCLEOTIDE SEQUENCE [LARGE SCALE GENOMIC DNA]</scope>
    <source>
        <strain evidence="3 4">FACHB-248</strain>
    </source>
</reference>
<dbReference type="InterPro" id="IPR010982">
    <property type="entry name" value="Lambda_DNA-bd_dom_sf"/>
</dbReference>
<dbReference type="Gene3D" id="1.10.260.40">
    <property type="entry name" value="lambda repressor-like DNA-binding domains"/>
    <property type="match status" value="1"/>
</dbReference>
<sequence length="99" mass="11264">MMTKRKPRHPGALIKRQYLEPLEMSNTQLAEILGVSRKTVSEIVNEQASVSPLMALRLAKAFQTTPELWLNLQQKYDLWNAAQESEILSKITPINLEAC</sequence>
<dbReference type="Proteomes" id="UP000660380">
    <property type="component" value="Unassembled WGS sequence"/>
</dbReference>
<dbReference type="PANTHER" id="PTHR36924:SF1">
    <property type="entry name" value="ANTITOXIN HIGA-1"/>
    <property type="match status" value="1"/>
</dbReference>
<keyword evidence="1" id="KW-0238">DNA-binding</keyword>